<protein>
    <submittedName>
        <fullName evidence="3">Uncharacterized protein</fullName>
    </submittedName>
</protein>
<feature type="transmembrane region" description="Helical" evidence="2">
    <location>
        <begin position="12"/>
        <end position="30"/>
    </location>
</feature>
<accession>A0A2D6YLD0</accession>
<dbReference type="AlphaFoldDB" id="A0A2D6YLD0"/>
<evidence type="ECO:0000313" key="4">
    <source>
        <dbReference type="Proteomes" id="UP000226525"/>
    </source>
</evidence>
<dbReference type="Proteomes" id="UP000226525">
    <property type="component" value="Unassembled WGS sequence"/>
</dbReference>
<evidence type="ECO:0000313" key="3">
    <source>
        <dbReference type="EMBL" id="MAH64003.1"/>
    </source>
</evidence>
<gene>
    <name evidence="3" type="ORF">CMN54_11275</name>
</gene>
<evidence type="ECO:0000256" key="2">
    <source>
        <dbReference type="SAM" id="Phobius"/>
    </source>
</evidence>
<proteinExistence type="predicted"/>
<sequence>MFQNFDPKERKTILIIFIVLLGGAIFFSGGESFFAPEDPFQHRSERLGSPMEPERVNQQRSYESYF</sequence>
<keyword evidence="2" id="KW-0812">Transmembrane</keyword>
<feature type="compositionally biased region" description="Basic and acidic residues" evidence="1">
    <location>
        <begin position="44"/>
        <end position="57"/>
    </location>
</feature>
<keyword evidence="2" id="KW-1133">Transmembrane helix</keyword>
<comment type="caution">
    <text evidence="3">The sequence shown here is derived from an EMBL/GenBank/DDBJ whole genome shotgun (WGS) entry which is preliminary data.</text>
</comment>
<evidence type="ECO:0000256" key="1">
    <source>
        <dbReference type="SAM" id="MobiDB-lite"/>
    </source>
</evidence>
<dbReference type="EMBL" id="NZEX01000127">
    <property type="protein sequence ID" value="MAH64003.1"/>
    <property type="molecule type" value="Genomic_DNA"/>
</dbReference>
<organism evidence="3 4">
    <name type="scientific">SAR324 cluster bacterium</name>
    <dbReference type="NCBI Taxonomy" id="2024889"/>
    <lineage>
        <taxon>Bacteria</taxon>
        <taxon>Deltaproteobacteria</taxon>
        <taxon>SAR324 cluster</taxon>
    </lineage>
</organism>
<feature type="region of interest" description="Disordered" evidence="1">
    <location>
        <begin position="44"/>
        <end position="66"/>
    </location>
</feature>
<reference evidence="4" key="1">
    <citation type="submission" date="2017-09" db="EMBL/GenBank/DDBJ databases">
        <title>The Reconstruction of 2,631 Draft Metagenome-Assembled Genomes from the Global Oceans.</title>
        <authorList>
            <person name="Tully B.J."/>
            <person name="Graham E.D."/>
            <person name="Heidelberg J.F."/>
        </authorList>
    </citation>
    <scope>NUCLEOTIDE SEQUENCE [LARGE SCALE GENOMIC DNA]</scope>
</reference>
<keyword evidence="2" id="KW-0472">Membrane</keyword>
<name>A0A2D6YLD0_9DELT</name>